<organism evidence="3 4">
    <name type="scientific">Tetranychus urticae</name>
    <name type="common">Two-spotted spider mite</name>
    <dbReference type="NCBI Taxonomy" id="32264"/>
    <lineage>
        <taxon>Eukaryota</taxon>
        <taxon>Metazoa</taxon>
        <taxon>Ecdysozoa</taxon>
        <taxon>Arthropoda</taxon>
        <taxon>Chelicerata</taxon>
        <taxon>Arachnida</taxon>
        <taxon>Acari</taxon>
        <taxon>Acariformes</taxon>
        <taxon>Trombidiformes</taxon>
        <taxon>Prostigmata</taxon>
        <taxon>Eleutherengona</taxon>
        <taxon>Raphignathae</taxon>
        <taxon>Tetranychoidea</taxon>
        <taxon>Tetranychidae</taxon>
        <taxon>Tetranychus</taxon>
    </lineage>
</organism>
<dbReference type="FunFam" id="3.90.640.90:FF:000002">
    <property type="entry name" value="BTG anti-proliferation factor 4"/>
    <property type="match status" value="1"/>
</dbReference>
<dbReference type="SMART" id="SM00099">
    <property type="entry name" value="btg1"/>
    <property type="match status" value="1"/>
</dbReference>
<dbReference type="Gene3D" id="3.90.640.90">
    <property type="entry name" value="Anti-proliferative protein, N-terminal domain"/>
    <property type="match status" value="1"/>
</dbReference>
<feature type="domain" description="Anti-proliferative protein" evidence="2">
    <location>
        <begin position="1"/>
        <end position="108"/>
    </location>
</feature>
<dbReference type="PRINTS" id="PR00310">
    <property type="entry name" value="ANTIPRLFBTG1"/>
</dbReference>
<dbReference type="OMA" id="SSARWPY"/>
<keyword evidence="4" id="KW-1185">Reference proteome</keyword>
<dbReference type="eggNOG" id="KOG4006">
    <property type="taxonomic scope" value="Eukaryota"/>
</dbReference>
<protein>
    <recommendedName>
        <fullName evidence="2">Anti-proliferative protein domain-containing protein</fullName>
    </recommendedName>
</protein>
<dbReference type="InterPro" id="IPR002087">
    <property type="entry name" value="Anti_prolifrtn"/>
</dbReference>
<proteinExistence type="inferred from homology"/>
<sequence>MREEIQAAVIFLVRLIGKSNTLVEENLNKFKDNLIELLAKKYENHWFPEKPNRGQAYRCIRVNESDRRDTILEIASKMSGINYDDLSLPVELTLWVDPKEVTCRFGEHEGSYCVIANFKDGKNENNSDKITIDAIEKEYLKKSKQNSYELTPPMKKLVTMSRHDKNFGKNLTNSPGVPVTNSGYSSRLMPASVNSYSNQGFLPSVIKQPVILKSLCIGPSSARWPYS</sequence>
<evidence type="ECO:0000313" key="3">
    <source>
        <dbReference type="EnsemblMetazoa" id="tetur38g00110.1"/>
    </source>
</evidence>
<evidence type="ECO:0000259" key="2">
    <source>
        <dbReference type="SMART" id="SM00099"/>
    </source>
</evidence>
<dbReference type="KEGG" id="tut:107370195"/>
<dbReference type="Proteomes" id="UP000015104">
    <property type="component" value="Unassembled WGS sequence"/>
</dbReference>
<dbReference type="GO" id="GO:0005737">
    <property type="term" value="C:cytoplasm"/>
    <property type="evidence" value="ECO:0007669"/>
    <property type="project" value="TreeGrafter"/>
</dbReference>
<dbReference type="EMBL" id="CAEY01001080">
    <property type="status" value="NOT_ANNOTATED_CDS"/>
    <property type="molecule type" value="Genomic_DNA"/>
</dbReference>
<dbReference type="HOGENOM" id="CLU_079660_1_1_1"/>
<reference evidence="3" key="2">
    <citation type="submission" date="2015-06" db="UniProtKB">
        <authorList>
            <consortium name="EnsemblMetazoa"/>
        </authorList>
    </citation>
    <scope>IDENTIFICATION</scope>
</reference>
<comment type="similarity">
    <text evidence="1">Belongs to the BTG family.</text>
</comment>
<dbReference type="AlphaFoldDB" id="T1L4A5"/>
<dbReference type="SUPFAM" id="SSF160696">
    <property type="entry name" value="BTG domain-like"/>
    <property type="match status" value="1"/>
</dbReference>
<evidence type="ECO:0000256" key="1">
    <source>
        <dbReference type="ARBA" id="ARBA00007989"/>
    </source>
</evidence>
<dbReference type="EnsemblMetazoa" id="tetur38g00110.1">
    <property type="protein sequence ID" value="tetur38g00110.1"/>
    <property type="gene ID" value="tetur38g00110"/>
</dbReference>
<dbReference type="InterPro" id="IPR033332">
    <property type="entry name" value="BTG"/>
</dbReference>
<dbReference type="PANTHER" id="PTHR22978:SF44">
    <property type="entry name" value="PROTEIN BTG3-LIKE PROTEIN"/>
    <property type="match status" value="1"/>
</dbReference>
<dbReference type="STRING" id="32264.T1L4A5"/>
<dbReference type="InterPro" id="IPR036054">
    <property type="entry name" value="BTG-like_sf"/>
</dbReference>
<dbReference type="OrthoDB" id="19928at2759"/>
<accession>T1L4A5</accession>
<evidence type="ECO:0000313" key="4">
    <source>
        <dbReference type="Proteomes" id="UP000015104"/>
    </source>
</evidence>
<dbReference type="PANTHER" id="PTHR22978">
    <property type="entry name" value="B-CELL TRANSLOCATION GENE"/>
    <property type="match status" value="1"/>
</dbReference>
<name>T1L4A5_TETUR</name>
<dbReference type="Pfam" id="PF07742">
    <property type="entry name" value="BTG"/>
    <property type="match status" value="1"/>
</dbReference>
<reference evidence="4" key="1">
    <citation type="submission" date="2011-08" db="EMBL/GenBank/DDBJ databases">
        <authorList>
            <person name="Rombauts S."/>
        </authorList>
    </citation>
    <scope>NUCLEOTIDE SEQUENCE</scope>
    <source>
        <strain evidence="4">London</strain>
    </source>
</reference>
<gene>
    <name evidence="3" type="primary">107370195</name>
</gene>
<dbReference type="GO" id="GO:0005634">
    <property type="term" value="C:nucleus"/>
    <property type="evidence" value="ECO:0007669"/>
    <property type="project" value="TreeGrafter"/>
</dbReference>